<dbReference type="EMBL" id="LDSI01000002">
    <property type="protein sequence ID" value="KTT01149.1"/>
    <property type="molecule type" value="Genomic_DNA"/>
</dbReference>
<evidence type="ECO:0000313" key="1">
    <source>
        <dbReference type="EMBL" id="KTT01149.1"/>
    </source>
</evidence>
<accession>A0AB34VNH9</accession>
<organism evidence="1 2">
    <name type="scientific">Pantoea stewartii</name>
    <dbReference type="NCBI Taxonomy" id="66269"/>
    <lineage>
        <taxon>Bacteria</taxon>
        <taxon>Pseudomonadati</taxon>
        <taxon>Pseudomonadota</taxon>
        <taxon>Gammaproteobacteria</taxon>
        <taxon>Enterobacterales</taxon>
        <taxon>Erwiniaceae</taxon>
        <taxon>Pantoea</taxon>
    </lineage>
</organism>
<reference evidence="1 2" key="1">
    <citation type="journal article" date="2016" name="Front. Microbiol.">
        <title>Genomic Resource of Rice Seed Associated Bacteria.</title>
        <authorList>
            <person name="Midha S."/>
            <person name="Bansal K."/>
            <person name="Sharma S."/>
            <person name="Kumar N."/>
            <person name="Patil P.P."/>
            <person name="Chaudhry V."/>
            <person name="Patil P.B."/>
        </authorList>
    </citation>
    <scope>NUCLEOTIDE SEQUENCE [LARGE SCALE GENOMIC DNA]</scope>
    <source>
        <strain evidence="1 2">RSA13</strain>
    </source>
</reference>
<evidence type="ECO:0000313" key="2">
    <source>
        <dbReference type="Proteomes" id="UP000072520"/>
    </source>
</evidence>
<sequence>MWANALCHKHTMTTRQHRLSGYKAKEPVAKAEKVTIPESWDLNEHQRNFIESFLDPKTK</sequence>
<proteinExistence type="predicted"/>
<evidence type="ECO:0008006" key="3">
    <source>
        <dbReference type="Google" id="ProtNLM"/>
    </source>
</evidence>
<name>A0AB34VNH9_9GAMM</name>
<dbReference type="AlphaFoldDB" id="A0AB34VNH9"/>
<dbReference type="RefSeq" id="WP_033741823.1">
    <property type="nucleotide sequence ID" value="NZ_CP046585.1"/>
</dbReference>
<comment type="caution">
    <text evidence="1">The sequence shown here is derived from an EMBL/GenBank/DDBJ whole genome shotgun (WGS) entry which is preliminary data.</text>
</comment>
<protein>
    <recommendedName>
        <fullName evidence="3">Transposase</fullName>
    </recommendedName>
</protein>
<dbReference type="Proteomes" id="UP000072520">
    <property type="component" value="Unassembled WGS sequence"/>
</dbReference>
<gene>
    <name evidence="1" type="ORF">RSA13_01630</name>
</gene>